<dbReference type="OrthoDB" id="19419at2759"/>
<dbReference type="SUPFAM" id="SSF143113">
    <property type="entry name" value="NAP-like"/>
    <property type="match status" value="1"/>
</dbReference>
<evidence type="ECO:0000313" key="3">
    <source>
        <dbReference type="EMBL" id="KAF8883898.1"/>
    </source>
</evidence>
<dbReference type="InterPro" id="IPR037231">
    <property type="entry name" value="NAP-like_sf"/>
</dbReference>
<evidence type="ECO:0000256" key="1">
    <source>
        <dbReference type="ARBA" id="ARBA00009947"/>
    </source>
</evidence>
<reference evidence="3" key="1">
    <citation type="submission" date="2020-11" db="EMBL/GenBank/DDBJ databases">
        <authorList>
            <consortium name="DOE Joint Genome Institute"/>
            <person name="Ahrendt S."/>
            <person name="Riley R."/>
            <person name="Andreopoulos W."/>
            <person name="LaButti K."/>
            <person name="Pangilinan J."/>
            <person name="Ruiz-duenas F.J."/>
            <person name="Barrasa J.M."/>
            <person name="Sanchez-Garcia M."/>
            <person name="Camarero S."/>
            <person name="Miyauchi S."/>
            <person name="Serrano A."/>
            <person name="Linde D."/>
            <person name="Babiker R."/>
            <person name="Drula E."/>
            <person name="Ayuso-Fernandez I."/>
            <person name="Pacheco R."/>
            <person name="Padilla G."/>
            <person name="Ferreira P."/>
            <person name="Barriuso J."/>
            <person name="Kellner H."/>
            <person name="Castanera R."/>
            <person name="Alfaro M."/>
            <person name="Ramirez L."/>
            <person name="Pisabarro A.G."/>
            <person name="Kuo A."/>
            <person name="Tritt A."/>
            <person name="Lipzen A."/>
            <person name="He G."/>
            <person name="Yan M."/>
            <person name="Ng V."/>
            <person name="Cullen D."/>
            <person name="Martin F."/>
            <person name="Rosso M.-N."/>
            <person name="Henrissat B."/>
            <person name="Hibbett D."/>
            <person name="Martinez A.T."/>
            <person name="Grigoriev I.V."/>
        </authorList>
    </citation>
    <scope>NUCLEOTIDE SEQUENCE</scope>
    <source>
        <strain evidence="3">AH 44721</strain>
    </source>
</reference>
<keyword evidence="4" id="KW-1185">Reference proteome</keyword>
<accession>A0A9P5NF31</accession>
<evidence type="ECO:0000313" key="4">
    <source>
        <dbReference type="Proteomes" id="UP000724874"/>
    </source>
</evidence>
<comment type="caution">
    <text evidence="3">The sequence shown here is derived from an EMBL/GenBank/DDBJ whole genome shotgun (WGS) entry which is preliminary data.</text>
</comment>
<gene>
    <name evidence="3" type="ORF">CPB84DRAFT_1965095</name>
</gene>
<dbReference type="GO" id="GO:0006334">
    <property type="term" value="P:nucleosome assembly"/>
    <property type="evidence" value="ECO:0007669"/>
    <property type="project" value="InterPro"/>
</dbReference>
<name>A0A9P5NF31_GYMJU</name>
<comment type="similarity">
    <text evidence="1 2">Belongs to the nucleosome assembly protein (NAP) family.</text>
</comment>
<sequence length="237" mass="28225">MLDRKRPLPFPEYALSDSDQKKLDEINKNVERAQLICELEEIKRLIPVYEDRRQFIKRIPNFWAIAFWRHVGLATDLQHEEDMAILKHLVDVWINRNPIEPRAYTIEFTFSVNPYFENRILKKVYKFTESAARKKEVADKEGFKWSMLDFDWDDDVKPLPEKILWKPGQNVCQKYPAIRDKDNEITDLGSFFNWFEADGDPFDIGLIISEEIFEDAVDHFTGQVNEEEDEEEDEDMN</sequence>
<protein>
    <submittedName>
        <fullName evidence="3">Uncharacterized protein</fullName>
    </submittedName>
</protein>
<dbReference type="Gene3D" id="3.30.1120.90">
    <property type="entry name" value="Nucleosome assembly protein"/>
    <property type="match status" value="1"/>
</dbReference>
<dbReference type="GO" id="GO:0005634">
    <property type="term" value="C:nucleus"/>
    <property type="evidence" value="ECO:0007669"/>
    <property type="project" value="InterPro"/>
</dbReference>
<organism evidence="3 4">
    <name type="scientific">Gymnopilus junonius</name>
    <name type="common">Spectacular rustgill mushroom</name>
    <name type="synonym">Gymnopilus spectabilis subsp. junonius</name>
    <dbReference type="NCBI Taxonomy" id="109634"/>
    <lineage>
        <taxon>Eukaryota</taxon>
        <taxon>Fungi</taxon>
        <taxon>Dikarya</taxon>
        <taxon>Basidiomycota</taxon>
        <taxon>Agaricomycotina</taxon>
        <taxon>Agaricomycetes</taxon>
        <taxon>Agaricomycetidae</taxon>
        <taxon>Agaricales</taxon>
        <taxon>Agaricineae</taxon>
        <taxon>Hymenogastraceae</taxon>
        <taxon>Gymnopilus</taxon>
    </lineage>
</organism>
<proteinExistence type="inferred from homology"/>
<evidence type="ECO:0000256" key="2">
    <source>
        <dbReference type="RuleBase" id="RU003876"/>
    </source>
</evidence>
<dbReference type="Proteomes" id="UP000724874">
    <property type="component" value="Unassembled WGS sequence"/>
</dbReference>
<dbReference type="EMBL" id="JADNYJ010000112">
    <property type="protein sequence ID" value="KAF8883898.1"/>
    <property type="molecule type" value="Genomic_DNA"/>
</dbReference>
<dbReference type="AlphaFoldDB" id="A0A9P5NF31"/>
<dbReference type="PANTHER" id="PTHR11875">
    <property type="entry name" value="TESTIS-SPECIFIC Y-ENCODED PROTEIN"/>
    <property type="match status" value="1"/>
</dbReference>
<dbReference type="Pfam" id="PF00956">
    <property type="entry name" value="NAP"/>
    <property type="match status" value="1"/>
</dbReference>
<dbReference type="InterPro" id="IPR002164">
    <property type="entry name" value="NAP_family"/>
</dbReference>
<feature type="non-terminal residue" evidence="3">
    <location>
        <position position="1"/>
    </location>
</feature>